<evidence type="ECO:0000256" key="1">
    <source>
        <dbReference type="ARBA" id="ARBA00001971"/>
    </source>
</evidence>
<keyword evidence="9" id="KW-0472">Membrane</keyword>
<evidence type="ECO:0000256" key="5">
    <source>
        <dbReference type="ARBA" id="ARBA00022723"/>
    </source>
</evidence>
<keyword evidence="11" id="KW-1185">Reference proteome</keyword>
<evidence type="ECO:0000313" key="10">
    <source>
        <dbReference type="EMBL" id="KAH7565825.1"/>
    </source>
</evidence>
<evidence type="ECO:0000313" key="11">
    <source>
        <dbReference type="Proteomes" id="UP000827721"/>
    </source>
</evidence>
<evidence type="ECO:0000256" key="9">
    <source>
        <dbReference type="ARBA" id="ARBA00023136"/>
    </source>
</evidence>
<evidence type="ECO:0000256" key="6">
    <source>
        <dbReference type="ARBA" id="ARBA00023002"/>
    </source>
</evidence>
<dbReference type="SUPFAM" id="SSF48264">
    <property type="entry name" value="Cytochrome P450"/>
    <property type="match status" value="1"/>
</dbReference>
<protein>
    <recommendedName>
        <fullName evidence="12">Cytochrome P450</fullName>
    </recommendedName>
</protein>
<dbReference type="Pfam" id="PF00067">
    <property type="entry name" value="p450"/>
    <property type="match status" value="1"/>
</dbReference>
<comment type="cofactor">
    <cofactor evidence="1">
        <name>heme</name>
        <dbReference type="ChEBI" id="CHEBI:30413"/>
    </cofactor>
</comment>
<dbReference type="Proteomes" id="UP000827721">
    <property type="component" value="Unassembled WGS sequence"/>
</dbReference>
<keyword evidence="7" id="KW-0408">Iron</keyword>
<name>A0ABQ8HN93_9ROSI</name>
<evidence type="ECO:0008006" key="12">
    <source>
        <dbReference type="Google" id="ProtNLM"/>
    </source>
</evidence>
<keyword evidence="4" id="KW-0349">Heme</keyword>
<proteinExistence type="inferred from homology"/>
<evidence type="ECO:0000256" key="2">
    <source>
        <dbReference type="ARBA" id="ARBA00004370"/>
    </source>
</evidence>
<dbReference type="PANTHER" id="PTHR47943:SF2">
    <property type="entry name" value="CYTOCHROME P450"/>
    <property type="match status" value="1"/>
</dbReference>
<keyword evidence="5" id="KW-0479">Metal-binding</keyword>
<keyword evidence="6" id="KW-0560">Oxidoreductase</keyword>
<dbReference type="InterPro" id="IPR036396">
    <property type="entry name" value="Cyt_P450_sf"/>
</dbReference>
<gene>
    <name evidence="10" type="ORF">JRO89_XS08G0022900</name>
</gene>
<comment type="similarity">
    <text evidence="3">Belongs to the cytochrome P450 family.</text>
</comment>
<sequence>MPSLLGKYPHRDLHKLAQKYGSIMHLRLGLKTTIVVSSSQAAELFLRTHDLVFASRPPLEASKYISYNQKNMIMAPYGFYWRNVRKMCTLKLLSNVKINSFKSMRKEELDLLIEYVKEAACSGIAIDLSAKVGALNVEYCLGRSIWTRSLMRGGCKAVMEEAMELLATFNLADYIPQIASLDLQGLRKRMKIVAKVFDEFFEKLIDEHVQSRDENRTKDLVDLMLSSVGSEETDYRID</sequence>
<evidence type="ECO:0000256" key="3">
    <source>
        <dbReference type="ARBA" id="ARBA00010617"/>
    </source>
</evidence>
<organism evidence="10 11">
    <name type="scientific">Xanthoceras sorbifolium</name>
    <dbReference type="NCBI Taxonomy" id="99658"/>
    <lineage>
        <taxon>Eukaryota</taxon>
        <taxon>Viridiplantae</taxon>
        <taxon>Streptophyta</taxon>
        <taxon>Embryophyta</taxon>
        <taxon>Tracheophyta</taxon>
        <taxon>Spermatophyta</taxon>
        <taxon>Magnoliopsida</taxon>
        <taxon>eudicotyledons</taxon>
        <taxon>Gunneridae</taxon>
        <taxon>Pentapetalae</taxon>
        <taxon>rosids</taxon>
        <taxon>malvids</taxon>
        <taxon>Sapindales</taxon>
        <taxon>Sapindaceae</taxon>
        <taxon>Xanthoceroideae</taxon>
        <taxon>Xanthoceras</taxon>
    </lineage>
</organism>
<dbReference type="PANTHER" id="PTHR47943">
    <property type="entry name" value="CYTOCHROME P450 93A3-LIKE"/>
    <property type="match status" value="1"/>
</dbReference>
<comment type="caution">
    <text evidence="10">The sequence shown here is derived from an EMBL/GenBank/DDBJ whole genome shotgun (WGS) entry which is preliminary data.</text>
</comment>
<comment type="subcellular location">
    <subcellularLocation>
        <location evidence="2">Membrane</location>
    </subcellularLocation>
</comment>
<evidence type="ECO:0000256" key="4">
    <source>
        <dbReference type="ARBA" id="ARBA00022617"/>
    </source>
</evidence>
<dbReference type="Gene3D" id="1.10.630.10">
    <property type="entry name" value="Cytochrome P450"/>
    <property type="match status" value="1"/>
</dbReference>
<accession>A0ABQ8HN93</accession>
<dbReference type="InterPro" id="IPR001128">
    <property type="entry name" value="Cyt_P450"/>
</dbReference>
<evidence type="ECO:0000256" key="8">
    <source>
        <dbReference type="ARBA" id="ARBA00023033"/>
    </source>
</evidence>
<evidence type="ECO:0000256" key="7">
    <source>
        <dbReference type="ARBA" id="ARBA00023004"/>
    </source>
</evidence>
<reference evidence="10 11" key="1">
    <citation type="submission" date="2021-02" db="EMBL/GenBank/DDBJ databases">
        <title>Plant Genome Project.</title>
        <authorList>
            <person name="Zhang R.-G."/>
        </authorList>
    </citation>
    <scope>NUCLEOTIDE SEQUENCE [LARGE SCALE GENOMIC DNA]</scope>
    <source>
        <tissue evidence="10">Leaves</tissue>
    </source>
</reference>
<dbReference type="EMBL" id="JAFEMO010000008">
    <property type="protein sequence ID" value="KAH7565825.1"/>
    <property type="molecule type" value="Genomic_DNA"/>
</dbReference>
<keyword evidence="8" id="KW-0503">Monooxygenase</keyword>